<accession>A0A845B9J8</accession>
<comment type="caution">
    <text evidence="1">The sequence shown here is derived from an EMBL/GenBank/DDBJ whole genome shotgun (WGS) entry which is preliminary data.</text>
</comment>
<evidence type="ECO:0000313" key="1">
    <source>
        <dbReference type="EMBL" id="MXP62776.1"/>
    </source>
</evidence>
<dbReference type="Proteomes" id="UP000460715">
    <property type="component" value="Unassembled WGS sequence"/>
</dbReference>
<protein>
    <submittedName>
        <fullName evidence="1">Uncharacterized protein</fullName>
    </submittedName>
</protein>
<dbReference type="NCBIfam" id="NF047331">
    <property type="entry name" value="phage_HTJ"/>
    <property type="match status" value="1"/>
</dbReference>
<sequence length="73" mass="8138">MSDSLARLKEERDALMRSRLSGVRAVETSDGRRVEYRSDLELARALYAVNELIATAEGVTPPQTILFRTSKGL</sequence>
<evidence type="ECO:0000313" key="2">
    <source>
        <dbReference type="Proteomes" id="UP000460715"/>
    </source>
</evidence>
<reference evidence="1 2" key="1">
    <citation type="submission" date="2019-03" db="EMBL/GenBank/DDBJ databases">
        <title>Roseomonas sp. a novel Roseomonas species isolated from Sea whip Gorgonian.</title>
        <authorList>
            <person name="Li F."/>
            <person name="Pan X."/>
            <person name="Huang S."/>
            <person name="Li Z."/>
            <person name="Meng B."/>
        </authorList>
    </citation>
    <scope>NUCLEOTIDE SEQUENCE [LARGE SCALE GENOMIC DNA]</scope>
    <source>
        <strain evidence="1 2">M0104</strain>
    </source>
</reference>
<organism evidence="1 2">
    <name type="scientific">Teichococcus coralli</name>
    <dbReference type="NCBI Taxonomy" id="2545983"/>
    <lineage>
        <taxon>Bacteria</taxon>
        <taxon>Pseudomonadati</taxon>
        <taxon>Pseudomonadota</taxon>
        <taxon>Alphaproteobacteria</taxon>
        <taxon>Acetobacterales</taxon>
        <taxon>Roseomonadaceae</taxon>
        <taxon>Roseomonas</taxon>
    </lineage>
</organism>
<proteinExistence type="predicted"/>
<dbReference type="OrthoDB" id="8457063at2"/>
<dbReference type="EMBL" id="SNVJ01000003">
    <property type="protein sequence ID" value="MXP62776.1"/>
    <property type="molecule type" value="Genomic_DNA"/>
</dbReference>
<dbReference type="AlphaFoldDB" id="A0A845B9J8"/>
<gene>
    <name evidence="1" type="ORF">E0493_05355</name>
</gene>
<keyword evidence="2" id="KW-1185">Reference proteome</keyword>
<dbReference type="RefSeq" id="WP_160935882.1">
    <property type="nucleotide sequence ID" value="NZ_SNVJ01000003.1"/>
</dbReference>
<name>A0A845B9J8_9PROT</name>